<dbReference type="InterPro" id="IPR000182">
    <property type="entry name" value="GNAT_dom"/>
</dbReference>
<dbReference type="OrthoDB" id="64477at2759"/>
<organism evidence="2 3">
    <name type="scientific">Cylindrodendrum hubeiense</name>
    <dbReference type="NCBI Taxonomy" id="595255"/>
    <lineage>
        <taxon>Eukaryota</taxon>
        <taxon>Fungi</taxon>
        <taxon>Dikarya</taxon>
        <taxon>Ascomycota</taxon>
        <taxon>Pezizomycotina</taxon>
        <taxon>Sordariomycetes</taxon>
        <taxon>Hypocreomycetidae</taxon>
        <taxon>Hypocreales</taxon>
        <taxon>Nectriaceae</taxon>
        <taxon>Cylindrodendrum</taxon>
    </lineage>
</organism>
<reference evidence="2" key="1">
    <citation type="submission" date="2020-03" db="EMBL/GenBank/DDBJ databases">
        <title>Draft Genome Sequence of Cylindrodendrum hubeiense.</title>
        <authorList>
            <person name="Buettner E."/>
            <person name="Kellner H."/>
        </authorList>
    </citation>
    <scope>NUCLEOTIDE SEQUENCE</scope>
    <source>
        <strain evidence="2">IHI 201604</strain>
    </source>
</reference>
<evidence type="ECO:0000259" key="1">
    <source>
        <dbReference type="PROSITE" id="PS51186"/>
    </source>
</evidence>
<proteinExistence type="predicted"/>
<dbReference type="GO" id="GO:0016747">
    <property type="term" value="F:acyltransferase activity, transferring groups other than amino-acyl groups"/>
    <property type="evidence" value="ECO:0007669"/>
    <property type="project" value="InterPro"/>
</dbReference>
<keyword evidence="3" id="KW-1185">Reference proteome</keyword>
<gene>
    <name evidence="2" type="ORF">G7Z17_g2174</name>
</gene>
<dbReference type="PROSITE" id="PS51186">
    <property type="entry name" value="GNAT"/>
    <property type="match status" value="1"/>
</dbReference>
<dbReference type="PANTHER" id="PTHR43415:SF3">
    <property type="entry name" value="GNAT-FAMILY ACETYLTRANSFERASE"/>
    <property type="match status" value="1"/>
</dbReference>
<protein>
    <recommendedName>
        <fullName evidence="1">N-acetyltransferase domain-containing protein</fullName>
    </recommendedName>
</protein>
<evidence type="ECO:0000313" key="2">
    <source>
        <dbReference type="EMBL" id="KAF7555480.1"/>
    </source>
</evidence>
<name>A0A9P5LLC0_9HYPO</name>
<dbReference type="InterPro" id="IPR016181">
    <property type="entry name" value="Acyl_CoA_acyltransferase"/>
</dbReference>
<dbReference type="Pfam" id="PF00583">
    <property type="entry name" value="Acetyltransf_1"/>
    <property type="match status" value="1"/>
</dbReference>
<dbReference type="Proteomes" id="UP000722485">
    <property type="component" value="Unassembled WGS sequence"/>
</dbReference>
<dbReference type="Gene3D" id="3.40.630.30">
    <property type="match status" value="1"/>
</dbReference>
<accession>A0A9P5LLC0</accession>
<dbReference type="EMBL" id="JAANBB010000020">
    <property type="protein sequence ID" value="KAF7555480.1"/>
    <property type="molecule type" value="Genomic_DNA"/>
</dbReference>
<feature type="domain" description="N-acetyltransferase" evidence="1">
    <location>
        <begin position="47"/>
        <end position="189"/>
    </location>
</feature>
<sequence length="204" mass="22916">MVFEGLKNAFRSERLFYRALESNDADKDFLFTQLENDPVNSTLADLGMIQPKTKKHAEHLAEKLVGSTLAVMICIAEEGDSKKDSAPVSIGFLVMGYGGIPAEQVHSRSTSLGIVLGAAYQDQGYGKEAVNWGLDWAFRFGGYHRVGLLTISYNERAIHLYKQLGFVEEGRSREAHWHDRKWYDLIAFGILENEWAAVRGLEES</sequence>
<dbReference type="PANTHER" id="PTHR43415">
    <property type="entry name" value="SPERMIDINE N(1)-ACETYLTRANSFERASE"/>
    <property type="match status" value="1"/>
</dbReference>
<comment type="caution">
    <text evidence="2">The sequence shown here is derived from an EMBL/GenBank/DDBJ whole genome shotgun (WGS) entry which is preliminary data.</text>
</comment>
<dbReference type="AlphaFoldDB" id="A0A9P5LLC0"/>
<dbReference type="SUPFAM" id="SSF55729">
    <property type="entry name" value="Acyl-CoA N-acyltransferases (Nat)"/>
    <property type="match status" value="1"/>
</dbReference>
<evidence type="ECO:0000313" key="3">
    <source>
        <dbReference type="Proteomes" id="UP000722485"/>
    </source>
</evidence>